<dbReference type="InterPro" id="IPR036505">
    <property type="entry name" value="Amidase/PGRP_sf"/>
</dbReference>
<proteinExistence type="predicted"/>
<reference evidence="2 3" key="1">
    <citation type="submission" date="2019-08" db="EMBL/GenBank/DDBJ databases">
        <title>In-depth cultivation of the pig gut microbiome towards novel bacterial diversity and tailored functional studies.</title>
        <authorList>
            <person name="Wylensek D."/>
            <person name="Hitch T.C.A."/>
            <person name="Clavel T."/>
        </authorList>
    </citation>
    <scope>NUCLEOTIDE SEQUENCE [LARGE SCALE GENOMIC DNA]</scope>
    <source>
        <strain evidence="2 3">Oil+RF-744-GAM-WT-6</strain>
    </source>
</reference>
<dbReference type="Pfam" id="PF01510">
    <property type="entry name" value="Amidase_2"/>
    <property type="match status" value="1"/>
</dbReference>
<evidence type="ECO:0000313" key="2">
    <source>
        <dbReference type="EMBL" id="MSS58810.1"/>
    </source>
</evidence>
<dbReference type="RefSeq" id="WP_154504764.1">
    <property type="nucleotide sequence ID" value="NZ_VUMN01000017.1"/>
</dbReference>
<organism evidence="2 3">
    <name type="scientific">Stecheria intestinalis</name>
    <dbReference type="NCBI Taxonomy" id="2606630"/>
    <lineage>
        <taxon>Bacteria</taxon>
        <taxon>Bacillati</taxon>
        <taxon>Bacillota</taxon>
        <taxon>Erysipelotrichia</taxon>
        <taxon>Erysipelotrichales</taxon>
        <taxon>Erysipelotrichaceae</taxon>
        <taxon>Stecheria</taxon>
    </lineage>
</organism>
<dbReference type="GO" id="GO:0009253">
    <property type="term" value="P:peptidoglycan catabolic process"/>
    <property type="evidence" value="ECO:0007669"/>
    <property type="project" value="InterPro"/>
</dbReference>
<keyword evidence="3" id="KW-1185">Reference proteome</keyword>
<dbReference type="AlphaFoldDB" id="A0A7X2NSN5"/>
<evidence type="ECO:0000313" key="3">
    <source>
        <dbReference type="Proteomes" id="UP000461880"/>
    </source>
</evidence>
<gene>
    <name evidence="2" type="ORF">FYJ51_07800</name>
</gene>
<protein>
    <submittedName>
        <fullName evidence="2">N-acetylmuramoyl-L-alanine amidase</fullName>
    </submittedName>
</protein>
<name>A0A7X2NSN5_9FIRM</name>
<comment type="caution">
    <text evidence="2">The sequence shown here is derived from an EMBL/GenBank/DDBJ whole genome shotgun (WGS) entry which is preliminary data.</text>
</comment>
<dbReference type="InterPro" id="IPR002502">
    <property type="entry name" value="Amidase_domain"/>
</dbReference>
<dbReference type="SUPFAM" id="SSF55846">
    <property type="entry name" value="N-acetylmuramoyl-L-alanine amidase-like"/>
    <property type="match status" value="1"/>
</dbReference>
<dbReference type="Proteomes" id="UP000461880">
    <property type="component" value="Unassembled WGS sequence"/>
</dbReference>
<dbReference type="GO" id="GO:0008745">
    <property type="term" value="F:N-acetylmuramoyl-L-alanine amidase activity"/>
    <property type="evidence" value="ECO:0007669"/>
    <property type="project" value="InterPro"/>
</dbReference>
<feature type="domain" description="N-acetylmuramoyl-L-alanine amidase" evidence="1">
    <location>
        <begin position="23"/>
        <end position="122"/>
    </location>
</feature>
<evidence type="ECO:0000259" key="1">
    <source>
        <dbReference type="Pfam" id="PF01510"/>
    </source>
</evidence>
<accession>A0A7X2NSN5</accession>
<sequence>MSNSNLVDYRRIVKNHSAGRLGYAIDRVVIHHVAGICSVEDLGTVFSGKRKASATYGIGSDGRIGQYVDETDRPWTISSARIDNRAVTIEVSNCKLGPNWEVSDLCLEKTMELCVDICKRNGFR</sequence>
<dbReference type="EMBL" id="VUMN01000017">
    <property type="protein sequence ID" value="MSS58810.1"/>
    <property type="molecule type" value="Genomic_DNA"/>
</dbReference>
<dbReference type="Gene3D" id="3.40.80.10">
    <property type="entry name" value="Peptidoglycan recognition protein-like"/>
    <property type="match status" value="1"/>
</dbReference>